<organism evidence="15 16">
    <name type="scientific">Novosphingobium umbonatum</name>
    <dbReference type="NCBI Taxonomy" id="1908524"/>
    <lineage>
        <taxon>Bacteria</taxon>
        <taxon>Pseudomonadati</taxon>
        <taxon>Pseudomonadota</taxon>
        <taxon>Alphaproteobacteria</taxon>
        <taxon>Sphingomonadales</taxon>
        <taxon>Sphingomonadaceae</taxon>
        <taxon>Novosphingobium</taxon>
    </lineage>
</organism>
<evidence type="ECO:0000256" key="10">
    <source>
        <dbReference type="PROSITE-ProRule" id="PRU01360"/>
    </source>
</evidence>
<dbReference type="GO" id="GO:0006811">
    <property type="term" value="P:monoatomic ion transport"/>
    <property type="evidence" value="ECO:0007669"/>
    <property type="project" value="UniProtKB-KW"/>
</dbReference>
<dbReference type="CDD" id="cd01347">
    <property type="entry name" value="ligand_gated_channel"/>
    <property type="match status" value="1"/>
</dbReference>
<dbReference type="InterPro" id="IPR037066">
    <property type="entry name" value="Plug_dom_sf"/>
</dbReference>
<proteinExistence type="inferred from homology"/>
<keyword evidence="9 10" id="KW-0998">Cell outer membrane</keyword>
<dbReference type="PROSITE" id="PS52016">
    <property type="entry name" value="TONB_DEPENDENT_REC_3"/>
    <property type="match status" value="1"/>
</dbReference>
<feature type="domain" description="TonB-dependent receptor-like beta-barrel" evidence="13">
    <location>
        <begin position="196"/>
        <end position="614"/>
    </location>
</feature>
<dbReference type="PANTHER" id="PTHR30069">
    <property type="entry name" value="TONB-DEPENDENT OUTER MEMBRANE RECEPTOR"/>
    <property type="match status" value="1"/>
</dbReference>
<evidence type="ECO:0000259" key="13">
    <source>
        <dbReference type="Pfam" id="PF00593"/>
    </source>
</evidence>
<feature type="chain" id="PRO_5018579787" evidence="12">
    <location>
        <begin position="26"/>
        <end position="640"/>
    </location>
</feature>
<keyword evidence="16" id="KW-1185">Reference proteome</keyword>
<dbReference type="AlphaFoldDB" id="A0A3S2X4V2"/>
<evidence type="ECO:0000256" key="1">
    <source>
        <dbReference type="ARBA" id="ARBA00004571"/>
    </source>
</evidence>
<keyword evidence="5 12" id="KW-0732">Signal</keyword>
<dbReference type="OrthoDB" id="9796221at2"/>
<dbReference type="EMBL" id="SACO01000004">
    <property type="protein sequence ID" value="RVU05810.1"/>
    <property type="molecule type" value="Genomic_DNA"/>
</dbReference>
<dbReference type="Gene3D" id="2.170.130.10">
    <property type="entry name" value="TonB-dependent receptor, plug domain"/>
    <property type="match status" value="1"/>
</dbReference>
<gene>
    <name evidence="15" type="ORF">EOE18_07470</name>
</gene>
<comment type="similarity">
    <text evidence="10 11">Belongs to the TonB-dependent receptor family.</text>
</comment>
<dbReference type="InterPro" id="IPR039426">
    <property type="entry name" value="TonB-dep_rcpt-like"/>
</dbReference>
<name>A0A3S2X4V2_9SPHN</name>
<sequence length="640" mass="69108">MPEIYKPVSALALGLASIIANPALAADDGAPILVTALRMPVEADQVSSSVTVIEQADIQREQPLAVSDILLRTPGISLSRNGGYGTDTSLRIRGANSGQSVLVVDGMRLADPSTTDGGYNYANLFADDIARIEILRGPQAILWGSSSMGGVVSVQTRRAEKPLEESFALEGGSRGTVYARAGLGGKGKRLNWRVAGSTFTTQGISARANGTEADGSRRQSASGTLSYDLLPALTLDLRGYFADGRYDFDSTTGDAPVYGTEREWTAYAGLNLRLLDGRLVQRLAVITGDTARKNYDPRRTKRVLNFDADGVSHRYEYQGSLTPSSLLQLAFGAEREEQKMTNASPADSTAPHALTPSQASLNSLYAQIRLTPVKGVTLNGGLRHDDHSRFGGNDVWSAGAVYKLAGTGTLLRASYDQGFKAPSLYQLYSLYGSTALQPERAKGWEVGVQQKLLHERLQFFATWFERKTQNLIDFAFCPTSGTLPAACYVPGTSTTRFGYYANVKQAQARGLEAGGSIKLGRATASGNYSIVTAQDRTAGNTFGQQLARVPRHMANVELGYDVTERLNANVAARYSGASLDRVGGVVLPDYWLFDLRAQWKLAEALTVYARAENLFDRQYQTASGYGALGRSIYAGFRSHF</sequence>
<dbReference type="InterPro" id="IPR012910">
    <property type="entry name" value="Plug_dom"/>
</dbReference>
<dbReference type="GO" id="GO:0009279">
    <property type="term" value="C:cell outer membrane"/>
    <property type="evidence" value="ECO:0007669"/>
    <property type="project" value="UniProtKB-SubCell"/>
</dbReference>
<evidence type="ECO:0000256" key="7">
    <source>
        <dbReference type="ARBA" id="ARBA00023077"/>
    </source>
</evidence>
<reference evidence="15 16" key="1">
    <citation type="submission" date="2019-01" db="EMBL/GenBank/DDBJ databases">
        <authorList>
            <person name="Chen W.-M."/>
        </authorList>
    </citation>
    <scope>NUCLEOTIDE SEQUENCE [LARGE SCALE GENOMIC DNA]</scope>
    <source>
        <strain evidence="15 16">FSY-9</strain>
    </source>
</reference>
<dbReference type="Proteomes" id="UP000282837">
    <property type="component" value="Unassembled WGS sequence"/>
</dbReference>
<evidence type="ECO:0000256" key="12">
    <source>
        <dbReference type="SAM" id="SignalP"/>
    </source>
</evidence>
<dbReference type="Gene3D" id="2.40.170.20">
    <property type="entry name" value="TonB-dependent receptor, beta-barrel domain"/>
    <property type="match status" value="1"/>
</dbReference>
<keyword evidence="8 10" id="KW-0472">Membrane</keyword>
<accession>A0A3S2X4V2</accession>
<dbReference type="Pfam" id="PF07715">
    <property type="entry name" value="Plug"/>
    <property type="match status" value="1"/>
</dbReference>
<evidence type="ECO:0000256" key="2">
    <source>
        <dbReference type="ARBA" id="ARBA00022448"/>
    </source>
</evidence>
<dbReference type="Pfam" id="PF00593">
    <property type="entry name" value="TonB_dep_Rec_b-barrel"/>
    <property type="match status" value="1"/>
</dbReference>
<keyword evidence="15" id="KW-0675">Receptor</keyword>
<evidence type="ECO:0000256" key="3">
    <source>
        <dbReference type="ARBA" id="ARBA00022452"/>
    </source>
</evidence>
<evidence type="ECO:0000256" key="9">
    <source>
        <dbReference type="ARBA" id="ARBA00023237"/>
    </source>
</evidence>
<keyword evidence="6" id="KW-0406">Ion transport</keyword>
<comment type="subcellular location">
    <subcellularLocation>
        <location evidence="1 10">Cell outer membrane</location>
        <topology evidence="1 10">Multi-pass membrane protein</topology>
    </subcellularLocation>
</comment>
<keyword evidence="3 10" id="KW-1134">Transmembrane beta strand</keyword>
<feature type="signal peptide" evidence="12">
    <location>
        <begin position="1"/>
        <end position="25"/>
    </location>
</feature>
<evidence type="ECO:0000313" key="16">
    <source>
        <dbReference type="Proteomes" id="UP000282837"/>
    </source>
</evidence>
<dbReference type="GO" id="GO:0015889">
    <property type="term" value="P:cobalamin transport"/>
    <property type="evidence" value="ECO:0007669"/>
    <property type="project" value="TreeGrafter"/>
</dbReference>
<keyword evidence="2 10" id="KW-0813">Transport</keyword>
<protein>
    <submittedName>
        <fullName evidence="15">TonB-dependent receptor</fullName>
    </submittedName>
</protein>
<evidence type="ECO:0000256" key="8">
    <source>
        <dbReference type="ARBA" id="ARBA00023136"/>
    </source>
</evidence>
<evidence type="ECO:0000256" key="11">
    <source>
        <dbReference type="RuleBase" id="RU003357"/>
    </source>
</evidence>
<evidence type="ECO:0000259" key="14">
    <source>
        <dbReference type="Pfam" id="PF07715"/>
    </source>
</evidence>
<dbReference type="SUPFAM" id="SSF56935">
    <property type="entry name" value="Porins"/>
    <property type="match status" value="1"/>
</dbReference>
<dbReference type="PANTHER" id="PTHR30069:SF53">
    <property type="entry name" value="COLICIN I RECEPTOR-RELATED"/>
    <property type="match status" value="1"/>
</dbReference>
<feature type="domain" description="TonB-dependent receptor plug" evidence="14">
    <location>
        <begin position="45"/>
        <end position="151"/>
    </location>
</feature>
<evidence type="ECO:0000256" key="4">
    <source>
        <dbReference type="ARBA" id="ARBA00022692"/>
    </source>
</evidence>
<dbReference type="RefSeq" id="WP_127707809.1">
    <property type="nucleotide sequence ID" value="NZ_SACO01000004.1"/>
</dbReference>
<evidence type="ECO:0000256" key="5">
    <source>
        <dbReference type="ARBA" id="ARBA00022729"/>
    </source>
</evidence>
<dbReference type="InterPro" id="IPR036942">
    <property type="entry name" value="Beta-barrel_TonB_sf"/>
</dbReference>
<evidence type="ECO:0000313" key="15">
    <source>
        <dbReference type="EMBL" id="RVU05810.1"/>
    </source>
</evidence>
<comment type="caution">
    <text evidence="15">The sequence shown here is derived from an EMBL/GenBank/DDBJ whole genome shotgun (WGS) entry which is preliminary data.</text>
</comment>
<evidence type="ECO:0000256" key="6">
    <source>
        <dbReference type="ARBA" id="ARBA00023065"/>
    </source>
</evidence>
<keyword evidence="7 11" id="KW-0798">TonB box</keyword>
<dbReference type="InterPro" id="IPR000531">
    <property type="entry name" value="Beta-barrel_TonB"/>
</dbReference>
<keyword evidence="4 10" id="KW-0812">Transmembrane</keyword>